<evidence type="ECO:0000313" key="1">
    <source>
        <dbReference type="EMBL" id="KAI5659230.1"/>
    </source>
</evidence>
<proteinExistence type="predicted"/>
<comment type="caution">
    <text evidence="1">The sequence shown here is derived from an EMBL/GenBank/DDBJ whole genome shotgun (WGS) entry which is preliminary data.</text>
</comment>
<dbReference type="Proteomes" id="UP001060085">
    <property type="component" value="Linkage Group LG06"/>
</dbReference>
<protein>
    <submittedName>
        <fullName evidence="1">Uncharacterized protein</fullName>
    </submittedName>
</protein>
<gene>
    <name evidence="1" type="ORF">M9H77_28023</name>
</gene>
<evidence type="ECO:0000313" key="2">
    <source>
        <dbReference type="Proteomes" id="UP001060085"/>
    </source>
</evidence>
<organism evidence="1 2">
    <name type="scientific">Catharanthus roseus</name>
    <name type="common">Madagascar periwinkle</name>
    <name type="synonym">Vinca rosea</name>
    <dbReference type="NCBI Taxonomy" id="4058"/>
    <lineage>
        <taxon>Eukaryota</taxon>
        <taxon>Viridiplantae</taxon>
        <taxon>Streptophyta</taxon>
        <taxon>Embryophyta</taxon>
        <taxon>Tracheophyta</taxon>
        <taxon>Spermatophyta</taxon>
        <taxon>Magnoliopsida</taxon>
        <taxon>eudicotyledons</taxon>
        <taxon>Gunneridae</taxon>
        <taxon>Pentapetalae</taxon>
        <taxon>asterids</taxon>
        <taxon>lamiids</taxon>
        <taxon>Gentianales</taxon>
        <taxon>Apocynaceae</taxon>
        <taxon>Rauvolfioideae</taxon>
        <taxon>Vinceae</taxon>
        <taxon>Catharanthinae</taxon>
        <taxon>Catharanthus</taxon>
    </lineage>
</organism>
<reference evidence="2" key="1">
    <citation type="journal article" date="2023" name="Nat. Plants">
        <title>Single-cell RNA sequencing provides a high-resolution roadmap for understanding the multicellular compartmentation of specialized metabolism.</title>
        <authorList>
            <person name="Sun S."/>
            <person name="Shen X."/>
            <person name="Li Y."/>
            <person name="Li Y."/>
            <person name="Wang S."/>
            <person name="Li R."/>
            <person name="Zhang H."/>
            <person name="Shen G."/>
            <person name="Guo B."/>
            <person name="Wei J."/>
            <person name="Xu J."/>
            <person name="St-Pierre B."/>
            <person name="Chen S."/>
            <person name="Sun C."/>
        </authorList>
    </citation>
    <scope>NUCLEOTIDE SEQUENCE [LARGE SCALE GENOMIC DNA]</scope>
</reference>
<dbReference type="EMBL" id="CM044706">
    <property type="protein sequence ID" value="KAI5659230.1"/>
    <property type="molecule type" value="Genomic_DNA"/>
</dbReference>
<accession>A0ACC0AED3</accession>
<sequence>MPGRIGSTRPVHGTPLLAALRLELAAAPVARRRLHRSSSCCSSSAAGLFAALPVSLPLLLVGAAARPAPCASPLFASTTIAASAVESFFQAFLFLSFCSRFSVDSGDLRCIATGKEEERRPLFEGKKI</sequence>
<keyword evidence="2" id="KW-1185">Reference proteome</keyword>
<name>A0ACC0AED3_CATRO</name>